<feature type="transmembrane region" description="Helical" evidence="6">
    <location>
        <begin position="200"/>
        <end position="220"/>
    </location>
</feature>
<evidence type="ECO:0000256" key="4">
    <source>
        <dbReference type="ARBA" id="ARBA00022989"/>
    </source>
</evidence>
<reference evidence="8 9" key="1">
    <citation type="submission" date="2020-08" db="EMBL/GenBank/DDBJ databases">
        <title>Genome public.</title>
        <authorList>
            <person name="Liu C."/>
            <person name="Sun Q."/>
        </authorList>
    </citation>
    <scope>NUCLEOTIDE SEQUENCE [LARGE SCALE GENOMIC DNA]</scope>
    <source>
        <strain evidence="8 9">NSJ-46</strain>
    </source>
</reference>
<comment type="caution">
    <text evidence="8">The sequence shown here is derived from an EMBL/GenBank/DDBJ whole genome shotgun (WGS) entry which is preliminary data.</text>
</comment>
<feature type="transmembrane region" description="Helical" evidence="6">
    <location>
        <begin position="621"/>
        <end position="641"/>
    </location>
</feature>
<proteinExistence type="predicted"/>
<feature type="domain" description="Membrane transport protein MMPL" evidence="7">
    <location>
        <begin position="133"/>
        <end position="329"/>
    </location>
</feature>
<name>A0ABR7NAX1_9FIRM</name>
<keyword evidence="3 6" id="KW-0812">Transmembrane</keyword>
<feature type="transmembrane region" description="Helical" evidence="6">
    <location>
        <begin position="545"/>
        <end position="565"/>
    </location>
</feature>
<evidence type="ECO:0000259" key="7">
    <source>
        <dbReference type="Pfam" id="PF03176"/>
    </source>
</evidence>
<feature type="transmembrane region" description="Helical" evidence="6">
    <location>
        <begin position="226"/>
        <end position="247"/>
    </location>
</feature>
<sequence>MKKIGKAIAKGRYLIFILALALLVPSAIGYLNTRVNYDILSYLPESLETVSGQDIMVDEFGMGAFSMVIVEGMDNKDAAALETDLETVNHVKEVLWYDDMLDLSVPVSMIPDSIRDAFFQGDATMMIALFDNTTSADETMEAITDMRKMVGKDCFISGMSGVVTDIKNLALQEMPVYVVIASLLSLLVLLLTTDSFVLPFIFLSSIGFAVVYNMGTNIFLGQISYITQALVAVLQLGVTMDYSIFLLHSYEEAKPNYENRNDAMAEAIANTFISVAGSSVTTVAGFAALIFMTFELGRDLGIVMIKGVVIGVICCVTVLPSMILIFEKAIDKTRHKPLLPSMDKISDFIIKHSWIWLILFVVAFVPALNGNNGVELYYNIDSGLPDTLDSAIANKKLSDEFHMSNVHLIMVDSSLDAKSKKEILNKVEDVDGVKWALGLNSVTGEMIPDSMMPKKLTSKLKSDNYEIMFVCSDYSAATDEVNAQIASINDIVKSYDPTGMVIGEAPLMKDLEDTTSVDLVTVNTVSILAIFVIVMIVFKSISLPAILVTVIEFAIFVNMAFSYYRGISQPFVAPIVVGTIQLGATVDYAILMTNRYKTERMAGREKHEAISIAHKTSFKSILTSGLSLFAATIGVALYSNIDMIRSIVILLCRGAIISMIIVLVLLPAMLTLFDKLICYTTIGMRGCAKKQK</sequence>
<feature type="transmembrane region" description="Helical" evidence="6">
    <location>
        <begin position="268"/>
        <end position="294"/>
    </location>
</feature>
<dbReference type="SUPFAM" id="SSF82866">
    <property type="entry name" value="Multidrug efflux transporter AcrB transmembrane domain"/>
    <property type="match status" value="2"/>
</dbReference>
<evidence type="ECO:0000313" key="8">
    <source>
        <dbReference type="EMBL" id="MBC8573559.1"/>
    </source>
</evidence>
<organism evidence="8 9">
    <name type="scientific">Jingyaoa shaoxingensis</name>
    <dbReference type="NCBI Taxonomy" id="2763671"/>
    <lineage>
        <taxon>Bacteria</taxon>
        <taxon>Bacillati</taxon>
        <taxon>Bacillota</taxon>
        <taxon>Clostridia</taxon>
        <taxon>Lachnospirales</taxon>
        <taxon>Lachnospiraceae</taxon>
        <taxon>Jingyaoa</taxon>
    </lineage>
</organism>
<evidence type="ECO:0000313" key="9">
    <source>
        <dbReference type="Proteomes" id="UP000657421"/>
    </source>
</evidence>
<dbReference type="Gene3D" id="1.20.1640.10">
    <property type="entry name" value="Multidrug efflux transporter AcrB transmembrane domain"/>
    <property type="match status" value="2"/>
</dbReference>
<evidence type="ECO:0000256" key="1">
    <source>
        <dbReference type="ARBA" id="ARBA00004651"/>
    </source>
</evidence>
<feature type="transmembrane region" description="Helical" evidence="6">
    <location>
        <begin position="571"/>
        <end position="591"/>
    </location>
</feature>
<evidence type="ECO:0000256" key="3">
    <source>
        <dbReference type="ARBA" id="ARBA00022692"/>
    </source>
</evidence>
<feature type="transmembrane region" description="Helical" evidence="6">
    <location>
        <begin position="300"/>
        <end position="327"/>
    </location>
</feature>
<comment type="subcellular location">
    <subcellularLocation>
        <location evidence="1">Cell membrane</location>
        <topology evidence="1">Multi-pass membrane protein</topology>
    </subcellularLocation>
</comment>
<dbReference type="RefSeq" id="WP_249308843.1">
    <property type="nucleotide sequence ID" value="NZ_JACRSZ010000010.1"/>
</dbReference>
<feature type="transmembrane region" description="Helical" evidence="6">
    <location>
        <begin position="647"/>
        <end position="666"/>
    </location>
</feature>
<dbReference type="InterPro" id="IPR004869">
    <property type="entry name" value="MMPL_dom"/>
</dbReference>
<dbReference type="PANTHER" id="PTHR33406">
    <property type="entry name" value="MEMBRANE PROTEIN MJ1562-RELATED"/>
    <property type="match status" value="1"/>
</dbReference>
<keyword evidence="9" id="KW-1185">Reference proteome</keyword>
<evidence type="ECO:0000256" key="2">
    <source>
        <dbReference type="ARBA" id="ARBA00022475"/>
    </source>
</evidence>
<evidence type="ECO:0000256" key="5">
    <source>
        <dbReference type="ARBA" id="ARBA00023136"/>
    </source>
</evidence>
<feature type="transmembrane region" description="Helical" evidence="6">
    <location>
        <begin position="519"/>
        <end position="538"/>
    </location>
</feature>
<evidence type="ECO:0000256" key="6">
    <source>
        <dbReference type="SAM" id="Phobius"/>
    </source>
</evidence>
<dbReference type="InterPro" id="IPR050545">
    <property type="entry name" value="Mycobact_MmpL"/>
</dbReference>
<protein>
    <submittedName>
        <fullName evidence="8">MMPL family transporter</fullName>
    </submittedName>
</protein>
<dbReference type="Pfam" id="PF03176">
    <property type="entry name" value="MMPL"/>
    <property type="match status" value="2"/>
</dbReference>
<gene>
    <name evidence="8" type="ORF">H8716_10765</name>
</gene>
<dbReference type="PANTHER" id="PTHR33406:SF13">
    <property type="entry name" value="MEMBRANE PROTEIN YDFJ"/>
    <property type="match status" value="1"/>
</dbReference>
<keyword evidence="4 6" id="KW-1133">Transmembrane helix</keyword>
<dbReference type="EMBL" id="JACRSZ010000010">
    <property type="protein sequence ID" value="MBC8573559.1"/>
    <property type="molecule type" value="Genomic_DNA"/>
</dbReference>
<feature type="domain" description="Membrane transport protein MMPL" evidence="7">
    <location>
        <begin position="456"/>
        <end position="673"/>
    </location>
</feature>
<feature type="transmembrane region" description="Helical" evidence="6">
    <location>
        <begin position="348"/>
        <end position="368"/>
    </location>
</feature>
<dbReference type="Proteomes" id="UP000657421">
    <property type="component" value="Unassembled WGS sequence"/>
</dbReference>
<keyword evidence="2" id="KW-1003">Cell membrane</keyword>
<feature type="transmembrane region" description="Helical" evidence="6">
    <location>
        <begin position="174"/>
        <end position="193"/>
    </location>
</feature>
<accession>A0ABR7NAX1</accession>
<keyword evidence="5 6" id="KW-0472">Membrane</keyword>